<reference evidence="5 6" key="1">
    <citation type="submission" date="2017-03" db="EMBL/GenBank/DDBJ databases">
        <authorList>
            <person name="Afonso C.L."/>
            <person name="Miller P.J."/>
            <person name="Scott M.A."/>
            <person name="Spackman E."/>
            <person name="Goraichik I."/>
            <person name="Dimitrov K.M."/>
            <person name="Suarez D.L."/>
            <person name="Swayne D.E."/>
        </authorList>
    </citation>
    <scope>NUCLEOTIDE SEQUENCE [LARGE SCALE GENOMIC DNA]</scope>
    <source>
        <strain evidence="5 6">CECT 8625</strain>
    </source>
</reference>
<sequence length="156" mass="16812">MTGRAVTSGARGVMLAAIAAAALTGCTAQFRDHGYTPPESDLARIVPGVDTRATVEDLVGVPTSQGILNNDGYYWVSSRMRTFAWQRPQVVQREVVAISFDQAGIVRGIERYGLEDGRVVPLTRRVTDNAGGDIGFIRRLFGNIGRLQAADFLGSN</sequence>
<keyword evidence="6" id="KW-1185">Reference proteome</keyword>
<dbReference type="Pfam" id="PF04355">
    <property type="entry name" value="BamE"/>
    <property type="match status" value="1"/>
</dbReference>
<protein>
    <submittedName>
        <fullName evidence="5">SmpA / OmlA family protein</fullName>
    </submittedName>
</protein>
<dbReference type="InterPro" id="IPR037873">
    <property type="entry name" value="BamE-like"/>
</dbReference>
<evidence type="ECO:0000313" key="5">
    <source>
        <dbReference type="EMBL" id="SLN29070.1"/>
    </source>
</evidence>
<accession>A0A1X6YSB8</accession>
<keyword evidence="1 3" id="KW-0732">Signal</keyword>
<name>A0A1X6YSB8_9RHOB</name>
<evidence type="ECO:0000256" key="1">
    <source>
        <dbReference type="ARBA" id="ARBA00022729"/>
    </source>
</evidence>
<dbReference type="Gene3D" id="3.30.1450.10">
    <property type="match status" value="1"/>
</dbReference>
<evidence type="ECO:0000313" key="6">
    <source>
        <dbReference type="Proteomes" id="UP000193570"/>
    </source>
</evidence>
<dbReference type="Proteomes" id="UP000193570">
    <property type="component" value="Unassembled WGS sequence"/>
</dbReference>
<dbReference type="GO" id="GO:0019867">
    <property type="term" value="C:outer membrane"/>
    <property type="evidence" value="ECO:0007669"/>
    <property type="project" value="InterPro"/>
</dbReference>
<evidence type="ECO:0000259" key="4">
    <source>
        <dbReference type="Pfam" id="PF04355"/>
    </source>
</evidence>
<dbReference type="RefSeq" id="WP_085790991.1">
    <property type="nucleotide sequence ID" value="NZ_FWFK01000002.1"/>
</dbReference>
<organism evidence="5 6">
    <name type="scientific">Roseivivax jejudonensis</name>
    <dbReference type="NCBI Taxonomy" id="1529041"/>
    <lineage>
        <taxon>Bacteria</taxon>
        <taxon>Pseudomonadati</taxon>
        <taxon>Pseudomonadota</taxon>
        <taxon>Alphaproteobacteria</taxon>
        <taxon>Rhodobacterales</taxon>
        <taxon>Roseobacteraceae</taxon>
        <taxon>Roseivivax</taxon>
    </lineage>
</organism>
<feature type="domain" description="Outer membrane protein assembly factor BamE" evidence="4">
    <location>
        <begin position="34"/>
        <end position="109"/>
    </location>
</feature>
<evidence type="ECO:0000256" key="3">
    <source>
        <dbReference type="SAM" id="SignalP"/>
    </source>
</evidence>
<dbReference type="PROSITE" id="PS51257">
    <property type="entry name" value="PROKAR_LIPOPROTEIN"/>
    <property type="match status" value="1"/>
</dbReference>
<evidence type="ECO:0000256" key="2">
    <source>
        <dbReference type="ARBA" id="ARBA00023136"/>
    </source>
</evidence>
<keyword evidence="2" id="KW-0472">Membrane</keyword>
<dbReference type="InterPro" id="IPR007450">
    <property type="entry name" value="BamE_dom"/>
</dbReference>
<dbReference type="EMBL" id="FWFK01000002">
    <property type="protein sequence ID" value="SLN29070.1"/>
    <property type="molecule type" value="Genomic_DNA"/>
</dbReference>
<dbReference type="AlphaFoldDB" id="A0A1X6YSB8"/>
<proteinExistence type="predicted"/>
<feature type="chain" id="PRO_5013140856" evidence="3">
    <location>
        <begin position="20"/>
        <end position="156"/>
    </location>
</feature>
<feature type="signal peptide" evidence="3">
    <location>
        <begin position="1"/>
        <end position="19"/>
    </location>
</feature>
<gene>
    <name evidence="5" type="ORF">ROJ8625_01237</name>
</gene>